<dbReference type="InterPro" id="IPR004027">
    <property type="entry name" value="SEC_C_motif"/>
</dbReference>
<dbReference type="Gene3D" id="3.10.450.50">
    <property type="match status" value="1"/>
</dbReference>
<dbReference type="EMBL" id="CP002545">
    <property type="protein sequence ID" value="ADY52438.1"/>
    <property type="molecule type" value="Genomic_DNA"/>
</dbReference>
<dbReference type="STRING" id="762903.Pedsa_1884"/>
<reference evidence="1 2" key="1">
    <citation type="journal article" date="2011" name="Stand. Genomic Sci.">
        <title>Complete genome sequence of the gliding, heparinolytic Pedobacter saltans type strain (113).</title>
        <authorList>
            <person name="Liolios K."/>
            <person name="Sikorski J."/>
            <person name="Lu M."/>
            <person name="Nolan M."/>
            <person name="Lapidus A."/>
            <person name="Lucas S."/>
            <person name="Hammon N."/>
            <person name="Deshpande S."/>
            <person name="Cheng J.F."/>
            <person name="Tapia R."/>
            <person name="Han C."/>
            <person name="Goodwin L."/>
            <person name="Pitluck S."/>
            <person name="Huntemann M."/>
            <person name="Ivanova N."/>
            <person name="Pagani I."/>
            <person name="Mavromatis K."/>
            <person name="Ovchinikova G."/>
            <person name="Pati A."/>
            <person name="Chen A."/>
            <person name="Palaniappan K."/>
            <person name="Land M."/>
            <person name="Hauser L."/>
            <person name="Brambilla E.M."/>
            <person name="Kotsyurbenko O."/>
            <person name="Rohde M."/>
            <person name="Tindall B.J."/>
            <person name="Abt B."/>
            <person name="Goker M."/>
            <person name="Detter J.C."/>
            <person name="Woyke T."/>
            <person name="Bristow J."/>
            <person name="Eisen J.A."/>
            <person name="Markowitz V."/>
            <person name="Hugenholtz P."/>
            <person name="Klenk H.P."/>
            <person name="Kyrpides N.C."/>
        </authorList>
    </citation>
    <scope>NUCLEOTIDE SEQUENCE [LARGE SCALE GENOMIC DNA]</scope>
    <source>
        <strain evidence="2">ATCC 51119 / DSM 12145 / JCM 21818 / LMG 10337 / NBRC 100064 / NCIMB 13643</strain>
    </source>
</reference>
<accession>F0S988</accession>
<dbReference type="eggNOG" id="COG3012">
    <property type="taxonomic scope" value="Bacteria"/>
</dbReference>
<dbReference type="SUPFAM" id="SSF103642">
    <property type="entry name" value="Sec-C motif"/>
    <property type="match status" value="1"/>
</dbReference>
<keyword evidence="2" id="KW-1185">Reference proteome</keyword>
<evidence type="ECO:0000313" key="1">
    <source>
        <dbReference type="EMBL" id="ADY52438.1"/>
    </source>
</evidence>
<sequence>MLNNTSLTLNRGFKIRNFEEDKIAILKSNPGLHFVIQNDGTYIFSGNYYLKNDEGKLIKSFNVKITPLKNYPNSVPIVYSTGDEIEKIDDYHISKEGIICFDHTYTLNKLASGGLRLYDFIEFYFPKYFSWVLLKQCEKAENLKEWAHQDNGTIQYFQEILRISDIDKICDFLDCYLKVSKPSRNEKCYCGSGIKLKNCHLDAVNILRATSKKELQNDYHKIKKVK</sequence>
<dbReference type="Proteomes" id="UP000000310">
    <property type="component" value="Chromosome"/>
</dbReference>
<dbReference type="OrthoDB" id="21421at2"/>
<organism evidence="1 2">
    <name type="scientific">Pseudopedobacter saltans (strain ATCC 51119 / DSM 12145 / JCM 21818 / CCUG 39354 / LMG 10337 / NBRC 100064 / NCIMB 13643)</name>
    <name type="common">Pedobacter saltans</name>
    <dbReference type="NCBI Taxonomy" id="762903"/>
    <lineage>
        <taxon>Bacteria</taxon>
        <taxon>Pseudomonadati</taxon>
        <taxon>Bacteroidota</taxon>
        <taxon>Sphingobacteriia</taxon>
        <taxon>Sphingobacteriales</taxon>
        <taxon>Sphingobacteriaceae</taxon>
        <taxon>Pseudopedobacter</taxon>
    </lineage>
</organism>
<gene>
    <name evidence="1" type="ordered locus">Pedsa_1884</name>
</gene>
<dbReference type="KEGG" id="psn:Pedsa_1884"/>
<proteinExistence type="predicted"/>
<dbReference type="HOGENOM" id="CLU_104518_0_0_10"/>
<evidence type="ECO:0000313" key="2">
    <source>
        <dbReference type="Proteomes" id="UP000000310"/>
    </source>
</evidence>
<dbReference type="AlphaFoldDB" id="F0S988"/>
<protein>
    <submittedName>
        <fullName evidence="1">SEC-C motif domain protein</fullName>
    </submittedName>
</protein>
<dbReference type="Pfam" id="PF02810">
    <property type="entry name" value="SEC-C"/>
    <property type="match status" value="1"/>
</dbReference>
<reference evidence="2" key="2">
    <citation type="submission" date="2011-02" db="EMBL/GenBank/DDBJ databases">
        <title>The complete genome of Pedobacter saltans DSM 12145.</title>
        <authorList>
            <consortium name="US DOE Joint Genome Institute (JGI-PGF)"/>
            <person name="Lucas S."/>
            <person name="Copeland A."/>
            <person name="Lapidus A."/>
            <person name="Bruce D."/>
            <person name="Goodwin L."/>
            <person name="Pitluck S."/>
            <person name="Kyrpides N."/>
            <person name="Mavromatis K."/>
            <person name="Pagani I."/>
            <person name="Ivanova N."/>
            <person name="Ovchinnikova G."/>
            <person name="Lu M."/>
            <person name="Detter J.C."/>
            <person name="Han C."/>
            <person name="Land M."/>
            <person name="Hauser L."/>
            <person name="Markowitz V."/>
            <person name="Cheng J.-F."/>
            <person name="Hugenholtz P."/>
            <person name="Woyke T."/>
            <person name="Wu D."/>
            <person name="Tindall B."/>
            <person name="Pomrenke H.G."/>
            <person name="Brambilla E."/>
            <person name="Klenk H.-P."/>
            <person name="Eisen J.A."/>
        </authorList>
    </citation>
    <scope>NUCLEOTIDE SEQUENCE [LARGE SCALE GENOMIC DNA]</scope>
    <source>
        <strain evidence="2">ATCC 51119 / DSM 12145 / JCM 21818 / LMG 10337 / NBRC 100064 / NCIMB 13643</strain>
    </source>
</reference>
<name>F0S988_PSESL</name>
<dbReference type="RefSeq" id="WP_013632925.1">
    <property type="nucleotide sequence ID" value="NC_015177.1"/>
</dbReference>